<evidence type="ECO:0000256" key="2">
    <source>
        <dbReference type="SAM" id="MobiDB-lite"/>
    </source>
</evidence>
<dbReference type="Gene3D" id="4.10.1080.10">
    <property type="entry name" value="TSP type-3 repeat"/>
    <property type="match status" value="1"/>
</dbReference>
<dbReference type="GO" id="GO:0007155">
    <property type="term" value="P:cell adhesion"/>
    <property type="evidence" value="ECO:0007669"/>
    <property type="project" value="InterPro"/>
</dbReference>
<feature type="compositionally biased region" description="Acidic residues" evidence="2">
    <location>
        <begin position="1131"/>
        <end position="1146"/>
    </location>
</feature>
<dbReference type="SUPFAM" id="SSF110296">
    <property type="entry name" value="Oligoxyloglucan reducing end-specific cellobiohydrolase"/>
    <property type="match status" value="2"/>
</dbReference>
<comment type="caution">
    <text evidence="5">The sequence shown here is derived from an EMBL/GenBank/DDBJ whole genome shotgun (WGS) entry which is preliminary data.</text>
</comment>
<dbReference type="PANTHER" id="PTHR43739:SF5">
    <property type="entry name" value="EXO-ALPHA-SIALIDASE"/>
    <property type="match status" value="1"/>
</dbReference>
<evidence type="ECO:0000313" key="5">
    <source>
        <dbReference type="EMBL" id="NER11747.1"/>
    </source>
</evidence>
<keyword evidence="1 3" id="KW-0732">Signal</keyword>
<evidence type="ECO:0000313" key="6">
    <source>
        <dbReference type="Proteomes" id="UP000468443"/>
    </source>
</evidence>
<dbReference type="Gene3D" id="2.130.10.10">
    <property type="entry name" value="YVTN repeat-like/Quinoprotein amine dehydrogenase"/>
    <property type="match status" value="4"/>
</dbReference>
<keyword evidence="6" id="KW-1185">Reference proteome</keyword>
<organism evidence="5 6">
    <name type="scientific">Muriicola jejuensis</name>
    <dbReference type="NCBI Taxonomy" id="504488"/>
    <lineage>
        <taxon>Bacteria</taxon>
        <taxon>Pseudomonadati</taxon>
        <taxon>Bacteroidota</taxon>
        <taxon>Flavobacteriia</taxon>
        <taxon>Flavobacteriales</taxon>
        <taxon>Flavobacteriaceae</taxon>
        <taxon>Muriicola</taxon>
    </lineage>
</organism>
<dbReference type="CDD" id="cd15482">
    <property type="entry name" value="Sialidase_non-viral"/>
    <property type="match status" value="1"/>
</dbReference>
<name>A0A6P0UFF1_9FLAO</name>
<evidence type="ECO:0000256" key="1">
    <source>
        <dbReference type="ARBA" id="ARBA00022729"/>
    </source>
</evidence>
<protein>
    <submittedName>
        <fullName evidence="5">T9SS type A sorting domain-containing protein</fullName>
    </submittedName>
</protein>
<feature type="chain" id="PRO_5026833522" evidence="3">
    <location>
        <begin position="19"/>
        <end position="1448"/>
    </location>
</feature>
<dbReference type="EMBL" id="JAABOP010000006">
    <property type="protein sequence ID" value="NER11747.1"/>
    <property type="molecule type" value="Genomic_DNA"/>
</dbReference>
<dbReference type="InterPro" id="IPR026444">
    <property type="entry name" value="Secre_tail"/>
</dbReference>
<feature type="domain" description="Secretion system C-terminal sorting" evidence="4">
    <location>
        <begin position="1372"/>
        <end position="1446"/>
    </location>
</feature>
<evidence type="ECO:0000256" key="3">
    <source>
        <dbReference type="SAM" id="SignalP"/>
    </source>
</evidence>
<dbReference type="Pfam" id="PF02412">
    <property type="entry name" value="TSP_3"/>
    <property type="match status" value="3"/>
</dbReference>
<feature type="region of interest" description="Disordered" evidence="2">
    <location>
        <begin position="1124"/>
        <end position="1146"/>
    </location>
</feature>
<reference evidence="5 6" key="1">
    <citation type="submission" date="2020-01" db="EMBL/GenBank/DDBJ databases">
        <title>Muriicola jejuensis KCTC 22299.</title>
        <authorList>
            <person name="Wang G."/>
        </authorList>
    </citation>
    <scope>NUCLEOTIDE SEQUENCE [LARGE SCALE GENOMIC DNA]</scope>
    <source>
        <strain evidence="5 6">KCTC 22299</strain>
    </source>
</reference>
<proteinExistence type="predicted"/>
<dbReference type="SUPFAM" id="SSF103647">
    <property type="entry name" value="TSP type-3 repeat"/>
    <property type="match status" value="1"/>
</dbReference>
<accession>A0A6P0UFF1</accession>
<dbReference type="PROSITE" id="PS51234">
    <property type="entry name" value="TSP3"/>
    <property type="match status" value="1"/>
</dbReference>
<gene>
    <name evidence="5" type="ORF">GWK09_14545</name>
</gene>
<dbReference type="RefSeq" id="WP_163694199.1">
    <property type="nucleotide sequence ID" value="NZ_FXTW01000005.1"/>
</dbReference>
<dbReference type="Pfam" id="PF18962">
    <property type="entry name" value="Por_Secre_tail"/>
    <property type="match status" value="1"/>
</dbReference>
<evidence type="ECO:0000259" key="4">
    <source>
        <dbReference type="Pfam" id="PF18962"/>
    </source>
</evidence>
<dbReference type="InterPro" id="IPR017897">
    <property type="entry name" value="Thrombospondin_3_rpt"/>
</dbReference>
<dbReference type="InterPro" id="IPR052025">
    <property type="entry name" value="Xyloglucanase_GH74"/>
</dbReference>
<dbReference type="InterPro" id="IPR015943">
    <property type="entry name" value="WD40/YVTN_repeat-like_dom_sf"/>
</dbReference>
<dbReference type="PANTHER" id="PTHR43739">
    <property type="entry name" value="XYLOGLUCANASE (EUROFUNG)"/>
    <property type="match status" value="1"/>
</dbReference>
<dbReference type="Proteomes" id="UP000468443">
    <property type="component" value="Unassembled WGS sequence"/>
</dbReference>
<dbReference type="NCBIfam" id="TIGR04183">
    <property type="entry name" value="Por_Secre_tail"/>
    <property type="match status" value="1"/>
</dbReference>
<dbReference type="GO" id="GO:0005509">
    <property type="term" value="F:calcium ion binding"/>
    <property type="evidence" value="ECO:0007669"/>
    <property type="project" value="InterPro"/>
</dbReference>
<feature type="signal peptide" evidence="3">
    <location>
        <begin position="1"/>
        <end position="18"/>
    </location>
</feature>
<dbReference type="InterPro" id="IPR003367">
    <property type="entry name" value="Thrombospondin_3-like_rpt"/>
</dbReference>
<sequence length="1448" mass="156469">MIRKLLLLCLLAGSFSHAQFNQNAPWLAGPDGSQFNTLSPEQPKTIYEISEAFETYWKDRDPNAKGSGFKPFKRWENYWMHFVDSRGYLPTPKQLWQTWENKQNRQGMTTNPTSAWTSAGPQQVGIFSGRLPGTGRTNAIEVDPNNPNIWYVGAPAGGIWKTTDAGATWTNLFDNFPQIGVSSIAVDPKNSNIIYIATGDDDAADSYSVGVFKSLDGGATWQETGLNPSTSNVNTLMTVILIDPTDSNVLWVATNTGLYKSTDAGVTWGSPLLSGYIADLKLKPGDPNTVYAIVGRYLGGSGNQINFYKSTNGGATFSNLRNEETGQNVVLPTNSGRALLGVSAANPEVLYILSANTGSSNFSFQGLYKSTNSGQTFTQSPNTTNIMESSQAWFDLALEVSPTNANEIYMGCLNIWKSVNGGNSFTRLNQWFVNNSAYTHADIHTIKIFNDQVFACTDGGIYRSTNGGASFTDYTAGMAVGQFYRLSVSPNNATKMIGGLQDNGGQILQNGEWKNYHGGDGMDNVIDPNNDNLVYGFTQFGGSLNVSSNSGQSIGFVGPPRDSQNNTIQGNWITPLAISSTGDVYSGFDAVYKLEGSSWQKLYTIPSTTGGIDDLEVDPSNPLVIYAAEGNFVQRSDDGGQTFTAFFNAGAEISDIAVNTNDGSAIYVITSRRVGRSQSEQQGVTRKVYKVPVNANGDAGPDEDITGNLPSDQAFFSVVHQGRHTDNPIFVGTSLGVYRTDDSLINGTATEWEDYFTNLPSVAISDLDISLDDELITASTYGRGVWQSPIPIQVPDNDVRLVSLSPANDLFLCGEIFPEIVVENNGLNPITSVDVTYRLNGGSPQNFNAPVTLSSDENTTLSLPSLSLSTIGAYTLEVSVFISNDAFADNNTVSHIFYVNDFGLGGAINTFETAADALNTYNDGGSTPVWERGVPQGTLLNQASSGTQVYGTNLDGDHPDGTLAYLVSDCYELSSILAPVLKFQMAFDLEINFDIVYVEYTTDDGANWQVLGNINSQPNWYNSDRTNESSGAEDDCQNCPGAQWTGTDATMKEYAYDFTANAALGEPDLTGESNVIFRIVFHSDPSVTQEGVIIDDLVVEGFQDDEDDDNDGVLDVDDNCPLVGNASQTDTDGDGQGDACDTDDDNDGILDVDDNCPLVANPNQEDADGDGIGDVCDDDADNDGVPNGNDLCDNTPQGAVVDVNGCEVFSLPSNNFRLLSTGETCRGNNDGSITVETLEVLNYTATVIGAGLNESLGFTDILTVENLQAGIYEVCITVEGQANYESCFFLTVSEPEDLSVSSKVDSFDNKVTLDLSGGKAYTINLNGEVYRTDESQITLSLSKAENILTVRTDKDCQGVYEEVIRLSDELLIYPNPISSGDLNIYLGNNSSDQVEVALFDLNGKTVFRKKYSAQNNEIRFNVDALSRGIYLLNVRTSTSLLTYKIIRK</sequence>
<dbReference type="GO" id="GO:0010411">
    <property type="term" value="P:xyloglucan metabolic process"/>
    <property type="evidence" value="ECO:0007669"/>
    <property type="project" value="TreeGrafter"/>
</dbReference>
<dbReference type="InterPro" id="IPR028974">
    <property type="entry name" value="TSP_type-3_rpt"/>
</dbReference>